<dbReference type="Proteomes" id="UP000606786">
    <property type="component" value="Unassembled WGS sequence"/>
</dbReference>
<dbReference type="EMBL" id="CAJHJT010000012">
    <property type="protein sequence ID" value="CAD6998094.1"/>
    <property type="molecule type" value="Genomic_DNA"/>
</dbReference>
<protein>
    <submittedName>
        <fullName evidence="1">(Mediterranean fruit fly) hypothetical protein</fullName>
    </submittedName>
</protein>
<accession>A0A811UGX6</accession>
<name>A0A811UGX6_CERCA</name>
<evidence type="ECO:0000313" key="1">
    <source>
        <dbReference type="EMBL" id="CAD6998094.1"/>
    </source>
</evidence>
<comment type="caution">
    <text evidence="1">The sequence shown here is derived from an EMBL/GenBank/DDBJ whole genome shotgun (WGS) entry which is preliminary data.</text>
</comment>
<evidence type="ECO:0000313" key="2">
    <source>
        <dbReference type="Proteomes" id="UP000606786"/>
    </source>
</evidence>
<organism evidence="1 2">
    <name type="scientific">Ceratitis capitata</name>
    <name type="common">Mediterranean fruit fly</name>
    <name type="synonym">Tephritis capitata</name>
    <dbReference type="NCBI Taxonomy" id="7213"/>
    <lineage>
        <taxon>Eukaryota</taxon>
        <taxon>Metazoa</taxon>
        <taxon>Ecdysozoa</taxon>
        <taxon>Arthropoda</taxon>
        <taxon>Hexapoda</taxon>
        <taxon>Insecta</taxon>
        <taxon>Pterygota</taxon>
        <taxon>Neoptera</taxon>
        <taxon>Endopterygota</taxon>
        <taxon>Diptera</taxon>
        <taxon>Brachycera</taxon>
        <taxon>Muscomorpha</taxon>
        <taxon>Tephritoidea</taxon>
        <taxon>Tephritidae</taxon>
        <taxon>Ceratitis</taxon>
        <taxon>Ceratitis</taxon>
    </lineage>
</organism>
<proteinExistence type="predicted"/>
<keyword evidence="2" id="KW-1185">Reference proteome</keyword>
<reference evidence="1" key="1">
    <citation type="submission" date="2020-11" db="EMBL/GenBank/DDBJ databases">
        <authorList>
            <person name="Whitehead M."/>
        </authorList>
    </citation>
    <scope>NUCLEOTIDE SEQUENCE</scope>
    <source>
        <strain evidence="1">EGII</strain>
    </source>
</reference>
<sequence>MLHMRANVRQQIIVISSNFLQMCEHHYRKSSVCQEKPNYFCHKEAFFFLNLITDSQSDGISVPLIYNFVILPWAILRKITGSSRTKKSNLTLLSDADFSPTVDIHNFEVVDDFSL</sequence>
<gene>
    <name evidence="1" type="ORF">CCAP1982_LOCUS6708</name>
</gene>
<dbReference type="AlphaFoldDB" id="A0A811UGX6"/>